<evidence type="ECO:0000256" key="7">
    <source>
        <dbReference type="ARBA" id="ARBA00022840"/>
    </source>
</evidence>
<dbReference type="AlphaFoldDB" id="C4GHY2"/>
<dbReference type="InterPro" id="IPR041500">
    <property type="entry name" value="RecC_C"/>
</dbReference>
<comment type="miscellaneous">
    <text evidence="10">In the RecBCD complex, RecB has a slow 3'-5' helicase, an exonuclease activity and loads RecA onto ssDNA, RecD has a fast 5'-3' helicase activity, while RecC stimulates the ATPase and processivity of the RecB helicase and contributes to recognition of the Chi site.</text>
</comment>
<dbReference type="Pfam" id="PF04257">
    <property type="entry name" value="Exonuc_V_gamma"/>
    <property type="match status" value="1"/>
</dbReference>
<name>C4GHY2_9NEIS</name>
<dbReference type="InterPro" id="IPR011335">
    <property type="entry name" value="Restrct_endonuc-II-like"/>
</dbReference>
<dbReference type="Gene3D" id="1.10.10.160">
    <property type="match status" value="1"/>
</dbReference>
<protein>
    <recommendedName>
        <fullName evidence="10">RecBCD enzyme subunit RecC</fullName>
    </recommendedName>
    <alternativeName>
        <fullName evidence="10">Exonuclease V subunit RecC</fullName>
        <shortName evidence="10">ExoV subunit RecC</shortName>
    </alternativeName>
    <alternativeName>
        <fullName evidence="10">Helicase/nuclease RecBCD subunit RecC</fullName>
    </alternativeName>
</protein>
<dbReference type="PANTHER" id="PTHR30591:SF1">
    <property type="entry name" value="RECBCD ENZYME SUBUNIT RECC"/>
    <property type="match status" value="1"/>
</dbReference>
<keyword evidence="6 10" id="KW-0269">Exonuclease</keyword>
<comment type="function">
    <text evidence="10">A helicase/nuclease that prepares dsDNA breaks (DSB) for recombinational DNA repair. Binds to DSBs and unwinds DNA via a highly rapid and processive ATP-dependent bidirectional helicase activity. Unwinds dsDNA until it encounters a Chi (crossover hotspot instigator) sequence from the 3' direction. Cuts ssDNA a few nucleotides 3' to the Chi site. The properties and activities of the enzyme are changed at Chi. The Chi-altered holoenzyme produces a long 3'-ssDNA overhang and facilitates RecA-binding to the ssDNA for homologous DNA recombination and repair. Holoenzyme degrades any linearized DNA that is unable to undergo homologous recombination. In the holoenzyme this subunit recognizes the wild-type Chi sequence, and when added to isolated RecB increases its ATP-dependent helicase processivity.</text>
</comment>
<evidence type="ECO:0000256" key="9">
    <source>
        <dbReference type="ARBA" id="ARBA00023204"/>
    </source>
</evidence>
<dbReference type="GO" id="GO:0009338">
    <property type="term" value="C:exodeoxyribonuclease V complex"/>
    <property type="evidence" value="ECO:0007669"/>
    <property type="project" value="InterPro"/>
</dbReference>
<evidence type="ECO:0000313" key="13">
    <source>
        <dbReference type="Proteomes" id="UP000003009"/>
    </source>
</evidence>
<dbReference type="SUPFAM" id="SSF52540">
    <property type="entry name" value="P-loop containing nucleoside triphosphate hydrolases"/>
    <property type="match status" value="2"/>
</dbReference>
<dbReference type="OrthoDB" id="9762834at2"/>
<dbReference type="GO" id="GO:0003678">
    <property type="term" value="F:DNA helicase activity"/>
    <property type="evidence" value="ECO:0007669"/>
    <property type="project" value="UniProtKB-UniRule"/>
</dbReference>
<dbReference type="PIRSF" id="PIRSF000980">
    <property type="entry name" value="RecC"/>
    <property type="match status" value="1"/>
</dbReference>
<dbReference type="Gene3D" id="3.40.50.300">
    <property type="entry name" value="P-loop containing nucleotide triphosphate hydrolases"/>
    <property type="match status" value="2"/>
</dbReference>
<gene>
    <name evidence="10 12" type="primary">recC</name>
    <name evidence="12" type="ORF">GCWU000324_00470</name>
</gene>
<evidence type="ECO:0000256" key="5">
    <source>
        <dbReference type="ARBA" id="ARBA00022806"/>
    </source>
</evidence>
<dbReference type="GO" id="GO:0003677">
    <property type="term" value="F:DNA binding"/>
    <property type="evidence" value="ECO:0007669"/>
    <property type="project" value="UniProtKB-UniRule"/>
</dbReference>
<dbReference type="NCBIfam" id="TIGR01450">
    <property type="entry name" value="recC"/>
    <property type="match status" value="1"/>
</dbReference>
<reference evidence="12" key="1">
    <citation type="submission" date="2009-04" db="EMBL/GenBank/DDBJ databases">
        <authorList>
            <person name="Weinstock G."/>
            <person name="Sodergren E."/>
            <person name="Clifton S."/>
            <person name="Fulton L."/>
            <person name="Fulton B."/>
            <person name="Courtney L."/>
            <person name="Fronick C."/>
            <person name="Harrison M."/>
            <person name="Strong C."/>
            <person name="Farmer C."/>
            <person name="Delahaunty K."/>
            <person name="Markovic C."/>
            <person name="Hall O."/>
            <person name="Minx P."/>
            <person name="Tomlinson C."/>
            <person name="Mitreva M."/>
            <person name="Nelson J."/>
            <person name="Hou S."/>
            <person name="Wollam A."/>
            <person name="Pepin K.H."/>
            <person name="Johnson M."/>
            <person name="Bhonagiri V."/>
            <person name="Nash W.E."/>
            <person name="Warren W."/>
            <person name="Chinwalla A."/>
            <person name="Mardis E.R."/>
            <person name="Wilson R.K."/>
        </authorList>
    </citation>
    <scope>NUCLEOTIDE SEQUENCE [LARGE SCALE GENOMIC DNA]</scope>
    <source>
        <strain evidence="12">ATCC 51147</strain>
    </source>
</reference>
<evidence type="ECO:0000256" key="10">
    <source>
        <dbReference type="HAMAP-Rule" id="MF_01486"/>
    </source>
</evidence>
<comment type="subunit">
    <text evidence="10">Heterotrimer of RecB, RecC and RecD. All subunits contribute to DNA-binding.</text>
</comment>
<dbReference type="InterPro" id="IPR027417">
    <property type="entry name" value="P-loop_NTPase"/>
</dbReference>
<dbReference type="InterPro" id="IPR013986">
    <property type="entry name" value="DExx_box_DNA_helicase_dom_sf"/>
</dbReference>
<evidence type="ECO:0000256" key="4">
    <source>
        <dbReference type="ARBA" id="ARBA00022801"/>
    </source>
</evidence>
<evidence type="ECO:0000256" key="8">
    <source>
        <dbReference type="ARBA" id="ARBA00023125"/>
    </source>
</evidence>
<sequence>MLHLYQSNRLEDIAQMLARIQQVAPLENPFAAEEIVIQSQGMRRYISQYLARETGIAANLRFSLPAGLAWRLMREAMPDIPALSPFSSEVMRWRLLALFQSDEFAQSPDFAAARQALAPYLHNGDYAAYQLAGQLADVFDQYLVYRPDWIETWAAGKLVPELAHSRSADTQIWQAQLWQHLDDGKQGAPHRVQLWRTLMQSLARPNPRLPQRYFVFGIATLAPMYLQLLAQLAQHSQVHIFALNPSQAYWGNIIEPAQILNQTQTADLSYQGHPLLASLGKQGRDFFNELAEVEAQLDLDSYTSEPQSPSLLHSIQYHIQSQTLPETAHANGWLAAHQDYVHSQPRFQAAQQQLNQQYQTALAPYQGSLKTNAVSFGEAKTPNTPNTNETPDLFSGCLTPEQNAIRQIQLTHQQNLALAQLNADPSIQIHSAHSPLRELQILKDQLLVLLAQHPDWQPHDIAILTPHIEPYTPYIEAIFGKHSPYPLPYSLSDTQIAHRQPLLDALAQTLALMDSRFEADKLIALLDNELILATHRLTRDDLPLIHDTIAQLNIRWGSDAAQRSQHSSQPNAQYTWQQGLERLVLGFMLPENPANPLWHNIAPHSSNPSHQAPLSRFAALVATLIRHQNQWQTPATVPQWNERIHNLMNDLITPQSDDDHQAHQQLEAALAQWQNEAQTAHYTQTINQTIAIQHLNQYLASQNDAGFLRGGITICSMVPMRSLPFKVLCLLGLNDGDYPRNTKAAPYDLIAQHPQKGDRARRDDDRYLFLEAILSAREVLYLSYIGKDIRTDEERAPSTLIGELIDTIAALTQIPANQLNQHWITQHPLQPFSPKYYTGSLKNHSSAAKLISTRQDYAQALNTPQPPAAPFLQNYTPAHETQEQPEIPQATFLQYWRNPNRQWLKHTLGWQAPHTQAAHPSSEPFTIDNPRQLDTAYTQARQHNQDFAELATTLTAQSQLPTGEFNTLIAQEQAIAAAGLNSELIQSPRHPDQTGSLKLPTGTLNYTLSHNHQHGQILYAHQFLPNHNTQATLQASDSIELLLRHLIYSAAAPQPTPQPTHYLSLHQSITLPPIAQETAQATLAQWLAAYQQGQQHPIPFFPRVTLAVARAYYTGKTPDWDKAQKAAHAVYHKGYTGFAQADYPETKLIYGRDDDTPINSPTFRHLTENLFAPLADCLAALDPD</sequence>
<evidence type="ECO:0000313" key="12">
    <source>
        <dbReference type="EMBL" id="EEP68570.1"/>
    </source>
</evidence>
<evidence type="ECO:0000259" key="11">
    <source>
        <dbReference type="Pfam" id="PF17946"/>
    </source>
</evidence>
<keyword evidence="1 10" id="KW-0540">Nuclease</keyword>
<dbReference type="Pfam" id="PF17946">
    <property type="entry name" value="RecC_C"/>
    <property type="match status" value="1"/>
</dbReference>
<keyword evidence="3 10" id="KW-0227">DNA damage</keyword>
<evidence type="ECO:0000256" key="3">
    <source>
        <dbReference type="ARBA" id="ARBA00022763"/>
    </source>
</evidence>
<evidence type="ECO:0000256" key="1">
    <source>
        <dbReference type="ARBA" id="ARBA00022722"/>
    </source>
</evidence>
<keyword evidence="2 10" id="KW-0547">Nucleotide-binding</keyword>
<dbReference type="Gene3D" id="3.40.50.10930">
    <property type="match status" value="1"/>
</dbReference>
<keyword evidence="8 10" id="KW-0238">DNA-binding</keyword>
<dbReference type="SUPFAM" id="SSF52980">
    <property type="entry name" value="Restriction endonuclease-like"/>
    <property type="match status" value="1"/>
</dbReference>
<dbReference type="HAMAP" id="MF_01486">
    <property type="entry name" value="RecC"/>
    <property type="match status" value="1"/>
</dbReference>
<dbReference type="PANTHER" id="PTHR30591">
    <property type="entry name" value="RECBCD ENZYME SUBUNIT RECC"/>
    <property type="match status" value="1"/>
</dbReference>
<accession>C4GHY2</accession>
<dbReference type="HOGENOM" id="CLU_007513_0_0_4"/>
<dbReference type="GeneID" id="84907137"/>
<organism evidence="12 13">
    <name type="scientific">Kingella oralis ATCC 51147</name>
    <dbReference type="NCBI Taxonomy" id="629741"/>
    <lineage>
        <taxon>Bacteria</taxon>
        <taxon>Pseudomonadati</taxon>
        <taxon>Pseudomonadota</taxon>
        <taxon>Betaproteobacteria</taxon>
        <taxon>Neisseriales</taxon>
        <taxon>Neisseriaceae</taxon>
        <taxon>Kingella</taxon>
    </lineage>
</organism>
<dbReference type="GO" id="GO:0000724">
    <property type="term" value="P:double-strand break repair via homologous recombination"/>
    <property type="evidence" value="ECO:0007669"/>
    <property type="project" value="UniProtKB-UniRule"/>
</dbReference>
<dbReference type="InterPro" id="IPR006697">
    <property type="entry name" value="RecC"/>
</dbReference>
<dbReference type="EMBL" id="ACJW02000002">
    <property type="protein sequence ID" value="EEP68570.1"/>
    <property type="molecule type" value="Genomic_DNA"/>
</dbReference>
<evidence type="ECO:0000256" key="6">
    <source>
        <dbReference type="ARBA" id="ARBA00022839"/>
    </source>
</evidence>
<feature type="domain" description="RecC C-terminal" evidence="11">
    <location>
        <begin position="886"/>
        <end position="1112"/>
    </location>
</feature>
<keyword evidence="5 10" id="KW-0347">Helicase</keyword>
<comment type="similarity">
    <text evidence="10">Belongs to the RecC family.</text>
</comment>
<dbReference type="GO" id="GO:0008854">
    <property type="term" value="F:exodeoxyribonuclease V activity"/>
    <property type="evidence" value="ECO:0007669"/>
    <property type="project" value="InterPro"/>
</dbReference>
<proteinExistence type="inferred from homology"/>
<dbReference type="Proteomes" id="UP000003009">
    <property type="component" value="Unassembled WGS sequence"/>
</dbReference>
<comment type="caution">
    <text evidence="12">The sequence shown here is derived from an EMBL/GenBank/DDBJ whole genome shotgun (WGS) entry which is preliminary data.</text>
</comment>
<dbReference type="RefSeq" id="WP_003793878.1">
    <property type="nucleotide sequence ID" value="NZ_GG665871.1"/>
</dbReference>
<dbReference type="GO" id="GO:0005524">
    <property type="term" value="F:ATP binding"/>
    <property type="evidence" value="ECO:0007669"/>
    <property type="project" value="UniProtKB-UniRule"/>
</dbReference>
<evidence type="ECO:0000256" key="2">
    <source>
        <dbReference type="ARBA" id="ARBA00022741"/>
    </source>
</evidence>
<dbReference type="STRING" id="629741.GCWU000324_00470"/>
<keyword evidence="4 10" id="KW-0378">Hydrolase</keyword>
<keyword evidence="9 10" id="KW-0234">DNA repair</keyword>
<keyword evidence="7 10" id="KW-0067">ATP-binding</keyword>
<keyword evidence="13" id="KW-1185">Reference proteome</keyword>